<protein>
    <submittedName>
        <fullName evidence="3">Uncharacterized protein</fullName>
    </submittedName>
</protein>
<dbReference type="AlphaFoldDB" id="A0A6B8THS7"/>
<evidence type="ECO:0000313" key="4">
    <source>
        <dbReference type="Proteomes" id="UP000426857"/>
    </source>
</evidence>
<feature type="compositionally biased region" description="Basic and acidic residues" evidence="1">
    <location>
        <begin position="1"/>
        <end position="16"/>
    </location>
</feature>
<evidence type="ECO:0000256" key="1">
    <source>
        <dbReference type="SAM" id="MobiDB-lite"/>
    </source>
</evidence>
<feature type="transmembrane region" description="Helical" evidence="2">
    <location>
        <begin position="60"/>
        <end position="82"/>
    </location>
</feature>
<dbReference type="KEGG" id="cxe:FOB82_10095"/>
<evidence type="ECO:0000313" key="3">
    <source>
        <dbReference type="EMBL" id="QGS35234.1"/>
    </source>
</evidence>
<organism evidence="3 4">
    <name type="scientific">Corynebacterium xerosis</name>
    <dbReference type="NCBI Taxonomy" id="1725"/>
    <lineage>
        <taxon>Bacteria</taxon>
        <taxon>Bacillati</taxon>
        <taxon>Actinomycetota</taxon>
        <taxon>Actinomycetes</taxon>
        <taxon>Mycobacteriales</taxon>
        <taxon>Corynebacteriaceae</taxon>
        <taxon>Corynebacterium</taxon>
    </lineage>
</organism>
<dbReference type="RefSeq" id="WP_155870104.1">
    <property type="nucleotide sequence ID" value="NZ_CP046322.1"/>
</dbReference>
<gene>
    <name evidence="3" type="ORF">FOB82_10095</name>
</gene>
<evidence type="ECO:0000256" key="2">
    <source>
        <dbReference type="SAM" id="Phobius"/>
    </source>
</evidence>
<name>A0A6B8THS7_9CORY</name>
<accession>A0A6B8THS7</accession>
<keyword evidence="2" id="KW-0812">Transmembrane</keyword>
<dbReference type="EMBL" id="CP046322">
    <property type="protein sequence ID" value="QGS35234.1"/>
    <property type="molecule type" value="Genomic_DNA"/>
</dbReference>
<feature type="region of interest" description="Disordered" evidence="1">
    <location>
        <begin position="1"/>
        <end position="22"/>
    </location>
</feature>
<keyword evidence="2" id="KW-0472">Membrane</keyword>
<keyword evidence="2" id="KW-1133">Transmembrane helix</keyword>
<reference evidence="3 4" key="1">
    <citation type="submission" date="2019-11" db="EMBL/GenBank/DDBJ databases">
        <title>FDA dAtabase for Regulatory Grade micrObial Sequences (FDA-ARGOS): Supporting development and validation of Infectious Disease Dx tests.</title>
        <authorList>
            <person name="Kerrigan L."/>
            <person name="Long C."/>
            <person name="Tallon L."/>
            <person name="Sadzewicz L."/>
            <person name="Vavikolanu K."/>
            <person name="Mehta A."/>
            <person name="Aluvathingal J."/>
            <person name="Nadendla S."/>
            <person name="Yan Y."/>
            <person name="Sichtig H."/>
        </authorList>
    </citation>
    <scope>NUCLEOTIDE SEQUENCE [LARGE SCALE GENOMIC DNA]</scope>
    <source>
        <strain evidence="3 4">FDAARGOS_674</strain>
    </source>
</reference>
<sequence>MEPNEFNDRSGRRREQATASASPPLRTIVLSAIAASVTATGLWAVGVVRARNLEDSRVTLLFAGIGTMLGLIGVGGIAAAAGQGMRSRRGRR</sequence>
<proteinExistence type="predicted"/>
<feature type="transmembrane region" description="Helical" evidence="2">
    <location>
        <begin position="28"/>
        <end position="48"/>
    </location>
</feature>
<dbReference type="Proteomes" id="UP000426857">
    <property type="component" value="Chromosome"/>
</dbReference>